<protein>
    <submittedName>
        <fullName evidence="1">Uncharacterized protein</fullName>
    </submittedName>
</protein>
<accession>A0A1J5QQM3</accession>
<dbReference type="AlphaFoldDB" id="A0A1J5QQM3"/>
<organism evidence="1">
    <name type="scientific">mine drainage metagenome</name>
    <dbReference type="NCBI Taxonomy" id="410659"/>
    <lineage>
        <taxon>unclassified sequences</taxon>
        <taxon>metagenomes</taxon>
        <taxon>ecological metagenomes</taxon>
    </lineage>
</organism>
<gene>
    <name evidence="1" type="ORF">GALL_400320</name>
</gene>
<name>A0A1J5QQM3_9ZZZZ</name>
<dbReference type="AntiFam" id="ANF00251">
    <property type="entry name" value="Shadow ORF (opposite moaA)"/>
</dbReference>
<comment type="caution">
    <text evidence="1">The sequence shown here is derived from an EMBL/GenBank/DDBJ whole genome shotgun (WGS) entry which is preliminary data.</text>
</comment>
<evidence type="ECO:0000313" key="1">
    <source>
        <dbReference type="EMBL" id="OIQ78261.1"/>
    </source>
</evidence>
<reference evidence="1" key="1">
    <citation type="submission" date="2016-10" db="EMBL/GenBank/DDBJ databases">
        <title>Sequence of Gallionella enrichment culture.</title>
        <authorList>
            <person name="Poehlein A."/>
            <person name="Muehling M."/>
            <person name="Daniel R."/>
        </authorList>
    </citation>
    <scope>NUCLEOTIDE SEQUENCE</scope>
</reference>
<sequence length="401" mass="43478">MAPHLCQRGAQLVVGDGGEVGERVAAQQRAQVVAVGGEQAEVELALHRQPGAVATRAERAGDAGNHADFAGTVVIGPALRRLARAVGLQRMQWKFGVYAVDHLLGRQHLVHTPAVGVAHIHVFDETQDDAAIAEMRRHREDLRVVGAALDHHVHFHWAQSRSLRRLDAPQHFGNGEIHVVHTAEGRIVQCVQAHRHAVEPGVLEQLRLAGEDGAVGGEGEFRWISLWSAQGMQHLDQALQVLAQQGLAAGQADFAHAEIDEHPRRTGDFLETQQIGMPQEFIVLVEDFLRHAVSATEVAPVGDRNAQVVQRAQQAIRGHALRKKHVLRDRGHAGGVAVVDDGNDAIRHGLALSAMRRRHVGRSAGRQGICRGSGVQMPACNASEKVARRMPSTAPTITSDR</sequence>
<proteinExistence type="predicted"/>
<dbReference type="EMBL" id="MLJW01001435">
    <property type="protein sequence ID" value="OIQ78261.1"/>
    <property type="molecule type" value="Genomic_DNA"/>
</dbReference>